<dbReference type="InterPro" id="IPR036976">
    <property type="entry name" value="RimM_N_sf"/>
</dbReference>
<keyword evidence="2 5" id="KW-0690">Ribosome biogenesis</keyword>
<dbReference type="Gene3D" id="2.40.30.60">
    <property type="entry name" value="RimM"/>
    <property type="match status" value="1"/>
</dbReference>
<evidence type="ECO:0000313" key="9">
    <source>
        <dbReference type="Proteomes" id="UP000306985"/>
    </source>
</evidence>
<comment type="subunit">
    <text evidence="5">Binds ribosomal protein uS19.</text>
</comment>
<evidence type="ECO:0000256" key="2">
    <source>
        <dbReference type="ARBA" id="ARBA00022517"/>
    </source>
</evidence>
<evidence type="ECO:0000259" key="6">
    <source>
        <dbReference type="Pfam" id="PF01782"/>
    </source>
</evidence>
<comment type="subcellular location">
    <subcellularLocation>
        <location evidence="5">Cytoplasm</location>
    </subcellularLocation>
</comment>
<evidence type="ECO:0000256" key="3">
    <source>
        <dbReference type="ARBA" id="ARBA00022552"/>
    </source>
</evidence>
<gene>
    <name evidence="5 8" type="primary">rimM</name>
    <name evidence="8" type="ORF">FDO65_02125</name>
</gene>
<dbReference type="Gene3D" id="2.30.30.240">
    <property type="entry name" value="PRC-barrel domain"/>
    <property type="match status" value="1"/>
</dbReference>
<feature type="domain" description="Ribosome maturation factor RimM PRC barrel" evidence="7">
    <location>
        <begin position="110"/>
        <end position="177"/>
    </location>
</feature>
<keyword evidence="9" id="KW-1185">Reference proteome</keyword>
<dbReference type="GO" id="GO:0005737">
    <property type="term" value="C:cytoplasm"/>
    <property type="evidence" value="ECO:0007669"/>
    <property type="project" value="UniProtKB-SubCell"/>
</dbReference>
<dbReference type="InterPro" id="IPR056792">
    <property type="entry name" value="PRC_RimM"/>
</dbReference>
<dbReference type="EMBL" id="SZZH01000001">
    <property type="protein sequence ID" value="TKV60528.1"/>
    <property type="molecule type" value="Genomic_DNA"/>
</dbReference>
<evidence type="ECO:0000259" key="7">
    <source>
        <dbReference type="Pfam" id="PF24986"/>
    </source>
</evidence>
<evidence type="ECO:0000256" key="1">
    <source>
        <dbReference type="ARBA" id="ARBA00022490"/>
    </source>
</evidence>
<dbReference type="InterPro" id="IPR011033">
    <property type="entry name" value="PRC_barrel-like_sf"/>
</dbReference>
<dbReference type="NCBIfam" id="TIGR02273">
    <property type="entry name" value="16S_RimM"/>
    <property type="match status" value="1"/>
</dbReference>
<name>A0A4U6QKA2_9ACTN</name>
<dbReference type="GO" id="GO:0006364">
    <property type="term" value="P:rRNA processing"/>
    <property type="evidence" value="ECO:0007669"/>
    <property type="project" value="UniProtKB-UniRule"/>
</dbReference>
<comment type="caution">
    <text evidence="8">The sequence shown here is derived from an EMBL/GenBank/DDBJ whole genome shotgun (WGS) entry which is preliminary data.</text>
</comment>
<dbReference type="InterPro" id="IPR009000">
    <property type="entry name" value="Transl_B-barrel_sf"/>
</dbReference>
<dbReference type="GO" id="GO:0043022">
    <property type="term" value="F:ribosome binding"/>
    <property type="evidence" value="ECO:0007669"/>
    <property type="project" value="InterPro"/>
</dbReference>
<evidence type="ECO:0000256" key="4">
    <source>
        <dbReference type="ARBA" id="ARBA00023186"/>
    </source>
</evidence>
<keyword evidence="1 5" id="KW-0963">Cytoplasm</keyword>
<comment type="function">
    <text evidence="5">An accessory protein needed during the final step in the assembly of 30S ribosomal subunit, possibly for assembly of the head region. Essential for efficient processing of 16S rRNA. May be needed both before and after RbfA during the maturation of 16S rRNA. It has affinity for free ribosomal 30S subunits but not for 70S ribosomes.</text>
</comment>
<comment type="domain">
    <text evidence="5">The PRC barrel domain binds ribosomal protein uS19.</text>
</comment>
<dbReference type="InterPro" id="IPR011961">
    <property type="entry name" value="RimM"/>
</dbReference>
<feature type="domain" description="RimM N-terminal" evidence="6">
    <location>
        <begin position="15"/>
        <end position="96"/>
    </location>
</feature>
<dbReference type="SUPFAM" id="SSF50346">
    <property type="entry name" value="PRC-barrel domain"/>
    <property type="match status" value="1"/>
</dbReference>
<organism evidence="8 9">
    <name type="scientific">Nakamurella flava</name>
    <dbReference type="NCBI Taxonomy" id="2576308"/>
    <lineage>
        <taxon>Bacteria</taxon>
        <taxon>Bacillati</taxon>
        <taxon>Actinomycetota</taxon>
        <taxon>Actinomycetes</taxon>
        <taxon>Nakamurellales</taxon>
        <taxon>Nakamurellaceae</taxon>
        <taxon>Nakamurella</taxon>
    </lineage>
</organism>
<dbReference type="HAMAP" id="MF_00014">
    <property type="entry name" value="Ribosome_mat_RimM"/>
    <property type="match status" value="1"/>
</dbReference>
<keyword evidence="4 5" id="KW-0143">Chaperone</keyword>
<proteinExistence type="inferred from homology"/>
<evidence type="ECO:0000256" key="5">
    <source>
        <dbReference type="HAMAP-Rule" id="MF_00014"/>
    </source>
</evidence>
<comment type="similarity">
    <text evidence="5">Belongs to the RimM family.</text>
</comment>
<dbReference type="PANTHER" id="PTHR33692:SF1">
    <property type="entry name" value="RIBOSOME MATURATION FACTOR RIMM"/>
    <property type="match status" value="1"/>
</dbReference>
<protein>
    <recommendedName>
        <fullName evidence="5">Ribosome maturation factor RimM</fullName>
    </recommendedName>
</protein>
<reference evidence="8 9" key="1">
    <citation type="submission" date="2019-05" db="EMBL/GenBank/DDBJ databases">
        <title>Nakamurella sp. N5BH11, whole genome shotgun sequence.</title>
        <authorList>
            <person name="Tuo L."/>
        </authorList>
    </citation>
    <scope>NUCLEOTIDE SEQUENCE [LARGE SCALE GENOMIC DNA]</scope>
    <source>
        <strain evidence="8 9">N5BH11</strain>
    </source>
</reference>
<dbReference type="OrthoDB" id="5381335at2"/>
<dbReference type="PANTHER" id="PTHR33692">
    <property type="entry name" value="RIBOSOME MATURATION FACTOR RIMM"/>
    <property type="match status" value="1"/>
</dbReference>
<dbReference type="Pfam" id="PF01782">
    <property type="entry name" value="RimM"/>
    <property type="match status" value="1"/>
</dbReference>
<dbReference type="GO" id="GO:0042274">
    <property type="term" value="P:ribosomal small subunit biogenesis"/>
    <property type="evidence" value="ECO:0007669"/>
    <property type="project" value="UniProtKB-UniRule"/>
</dbReference>
<dbReference type="AlphaFoldDB" id="A0A4U6QKA2"/>
<accession>A0A4U6QKA2</accession>
<dbReference type="Pfam" id="PF24986">
    <property type="entry name" value="PRC_RimM"/>
    <property type="match status" value="1"/>
</dbReference>
<dbReference type="InterPro" id="IPR002676">
    <property type="entry name" value="RimM_N"/>
</dbReference>
<keyword evidence="3 5" id="KW-0698">rRNA processing</keyword>
<dbReference type="GO" id="GO:0005840">
    <property type="term" value="C:ribosome"/>
    <property type="evidence" value="ECO:0007669"/>
    <property type="project" value="InterPro"/>
</dbReference>
<dbReference type="SUPFAM" id="SSF50447">
    <property type="entry name" value="Translation proteins"/>
    <property type="match status" value="1"/>
</dbReference>
<dbReference type="RefSeq" id="WP_137447832.1">
    <property type="nucleotide sequence ID" value="NZ_SZZH01000001.1"/>
</dbReference>
<evidence type="ECO:0000313" key="8">
    <source>
        <dbReference type="EMBL" id="TKV60528.1"/>
    </source>
</evidence>
<sequence length="179" mass="18629">MNDQRPDPAATTQVVVGRIGRPHGVRGAVSLRPTTDNPEDRFAVGAVLDTDPASAGPLTVTASRSNGTAWVLSFAGIDDRDAAESIRGVVLTVPVDALPPTDDPEEFYDHQLIGLSVVTEDGTALGIVDEVLHPPAAPVLLVRRPDGSAELVPFVSAIVPDIDLAAGRLTVVPPDGMFA</sequence>
<dbReference type="Proteomes" id="UP000306985">
    <property type="component" value="Unassembled WGS sequence"/>
</dbReference>